<accession>A0ABP1D374</accession>
<evidence type="ECO:0000313" key="3">
    <source>
        <dbReference type="Proteomes" id="UP001497453"/>
    </source>
</evidence>
<name>A0ABP1D374_9APHY</name>
<feature type="region of interest" description="Disordered" evidence="1">
    <location>
        <begin position="1"/>
        <end position="36"/>
    </location>
</feature>
<evidence type="ECO:0000313" key="2">
    <source>
        <dbReference type="EMBL" id="CAL1701599.1"/>
    </source>
</evidence>
<sequence>MPLFGSKRRSHTTSASTSRSGRSRWPRFGRRDPDRVAGGYKAALANPNTTRTGRKHAKAELQAMGRGREAKLPLMTRIKRALGMRSTPRRERVQTTRRI</sequence>
<dbReference type="InterPro" id="IPR018824">
    <property type="entry name" value="Conidiation-specific_6"/>
</dbReference>
<protein>
    <submittedName>
        <fullName evidence="2">Uncharacterized protein</fullName>
    </submittedName>
</protein>
<gene>
    <name evidence="2" type="ORF">GFSPODELE1_LOCUS3668</name>
</gene>
<keyword evidence="3" id="KW-1185">Reference proteome</keyword>
<evidence type="ECO:0000256" key="1">
    <source>
        <dbReference type="SAM" id="MobiDB-lite"/>
    </source>
</evidence>
<organism evidence="2 3">
    <name type="scientific">Somion occarium</name>
    <dbReference type="NCBI Taxonomy" id="3059160"/>
    <lineage>
        <taxon>Eukaryota</taxon>
        <taxon>Fungi</taxon>
        <taxon>Dikarya</taxon>
        <taxon>Basidiomycota</taxon>
        <taxon>Agaricomycotina</taxon>
        <taxon>Agaricomycetes</taxon>
        <taxon>Polyporales</taxon>
        <taxon>Cerrenaceae</taxon>
        <taxon>Somion</taxon>
    </lineage>
</organism>
<feature type="compositionally biased region" description="Basic residues" evidence="1">
    <location>
        <begin position="1"/>
        <end position="11"/>
    </location>
</feature>
<proteinExistence type="predicted"/>
<dbReference type="Proteomes" id="UP001497453">
    <property type="component" value="Chromosome 2"/>
</dbReference>
<reference evidence="3" key="1">
    <citation type="submission" date="2024-04" db="EMBL/GenBank/DDBJ databases">
        <authorList>
            <person name="Shaw F."/>
            <person name="Minotto A."/>
        </authorList>
    </citation>
    <scope>NUCLEOTIDE SEQUENCE [LARGE SCALE GENOMIC DNA]</scope>
</reference>
<dbReference type="EMBL" id="OZ037945">
    <property type="protein sequence ID" value="CAL1701599.1"/>
    <property type="molecule type" value="Genomic_DNA"/>
</dbReference>
<dbReference type="Pfam" id="PF10346">
    <property type="entry name" value="Con-6"/>
    <property type="match status" value="1"/>
</dbReference>